<protein>
    <submittedName>
        <fullName evidence="1">RCG35935</fullName>
    </submittedName>
</protein>
<dbReference type="Proteomes" id="UP000234681">
    <property type="component" value="Chromosome 14"/>
</dbReference>
<sequence>MRNHLIIKNVWEKQSLIDRPTPEKNNRLQNLPK</sequence>
<gene>
    <name evidence="1" type="ORF">rCG_35935</name>
</gene>
<dbReference type="AlphaFoldDB" id="A6IJQ1"/>
<evidence type="ECO:0000313" key="2">
    <source>
        <dbReference type="Proteomes" id="UP000234681"/>
    </source>
</evidence>
<accession>A6IJQ1</accession>
<organism evidence="1 2">
    <name type="scientific">Rattus norvegicus</name>
    <name type="common">Rat</name>
    <dbReference type="NCBI Taxonomy" id="10116"/>
    <lineage>
        <taxon>Eukaryota</taxon>
        <taxon>Metazoa</taxon>
        <taxon>Chordata</taxon>
        <taxon>Craniata</taxon>
        <taxon>Vertebrata</taxon>
        <taxon>Euteleostomi</taxon>
        <taxon>Mammalia</taxon>
        <taxon>Eutheria</taxon>
        <taxon>Euarchontoglires</taxon>
        <taxon>Glires</taxon>
        <taxon>Rodentia</taxon>
        <taxon>Myomorpha</taxon>
        <taxon>Muroidea</taxon>
        <taxon>Muridae</taxon>
        <taxon>Murinae</taxon>
        <taxon>Rattus</taxon>
    </lineage>
</organism>
<name>A6IJQ1_RAT</name>
<reference evidence="2" key="1">
    <citation type="submission" date="2005-09" db="EMBL/GenBank/DDBJ databases">
        <authorList>
            <person name="Mural R.J."/>
            <person name="Li P.W."/>
            <person name="Adams M.D."/>
            <person name="Amanatides P.G."/>
            <person name="Baden-Tillson H."/>
            <person name="Barnstead M."/>
            <person name="Chin S.H."/>
            <person name="Dew I."/>
            <person name="Evans C.A."/>
            <person name="Ferriera S."/>
            <person name="Flanigan M."/>
            <person name="Fosler C."/>
            <person name="Glodek A."/>
            <person name="Gu Z."/>
            <person name="Holt R.A."/>
            <person name="Jennings D."/>
            <person name="Kraft C.L."/>
            <person name="Lu F."/>
            <person name="Nguyen T."/>
            <person name="Nusskern D.R."/>
            <person name="Pfannkoch C.M."/>
            <person name="Sitter C."/>
            <person name="Sutton G.G."/>
            <person name="Venter J.C."/>
            <person name="Wang Z."/>
            <person name="Woodage T."/>
            <person name="Zheng X.H."/>
            <person name="Zhong F."/>
        </authorList>
    </citation>
    <scope>NUCLEOTIDE SEQUENCE [LARGE SCALE GENOMIC DNA]</scope>
    <source>
        <strain>BN</strain>
        <strain evidence="2">Sprague-Dawley</strain>
    </source>
</reference>
<proteinExistence type="predicted"/>
<dbReference type="EMBL" id="CH473963">
    <property type="protein sequence ID" value="EDL99964.1"/>
    <property type="molecule type" value="Genomic_DNA"/>
</dbReference>
<evidence type="ECO:0000313" key="1">
    <source>
        <dbReference type="EMBL" id="EDL99964.1"/>
    </source>
</evidence>